<proteinExistence type="predicted"/>
<dbReference type="AlphaFoldDB" id="A0A0W0Z6P4"/>
<protein>
    <submittedName>
        <fullName evidence="1">Uncharacterized protein</fullName>
    </submittedName>
</protein>
<dbReference type="Proteomes" id="UP000054877">
    <property type="component" value="Unassembled WGS sequence"/>
</dbReference>
<evidence type="ECO:0000313" key="2">
    <source>
        <dbReference type="Proteomes" id="UP000054877"/>
    </source>
</evidence>
<name>A0A0W0Z6P4_LEGSP</name>
<accession>A0A0W0Z6P4</accession>
<sequence length="159" mass="17882">MKIFIISKSIPCNKAVKVHGYFGGLLGGIYDSRKMTYTPEALEKYLIDEEKILPFAFTSQENAQMHIQDNGLHVITDELYRSGAIQQKPVVFEVEIDDESLESCLLPSGMSSDKEHCYELARVDINNGTLVRSYFNDHVYEHNKPVSDVSTKPGSCCLS</sequence>
<dbReference type="EMBL" id="LNYX01000012">
    <property type="protein sequence ID" value="KTD64793.1"/>
    <property type="molecule type" value="Genomic_DNA"/>
</dbReference>
<keyword evidence="2" id="KW-1185">Reference proteome</keyword>
<organism evidence="1 2">
    <name type="scientific">Legionella spiritensis</name>
    <dbReference type="NCBI Taxonomy" id="452"/>
    <lineage>
        <taxon>Bacteria</taxon>
        <taxon>Pseudomonadati</taxon>
        <taxon>Pseudomonadota</taxon>
        <taxon>Gammaproteobacteria</taxon>
        <taxon>Legionellales</taxon>
        <taxon>Legionellaceae</taxon>
        <taxon>Legionella</taxon>
    </lineage>
</organism>
<reference evidence="1 2" key="1">
    <citation type="submission" date="2015-11" db="EMBL/GenBank/DDBJ databases">
        <title>Genomic analysis of 38 Legionella species identifies large and diverse effector repertoires.</title>
        <authorList>
            <person name="Burstein D."/>
            <person name="Amaro F."/>
            <person name="Zusman T."/>
            <person name="Lifshitz Z."/>
            <person name="Cohen O."/>
            <person name="Gilbert J.A."/>
            <person name="Pupko T."/>
            <person name="Shuman H.A."/>
            <person name="Segal G."/>
        </authorList>
    </citation>
    <scope>NUCLEOTIDE SEQUENCE [LARGE SCALE GENOMIC DNA]</scope>
    <source>
        <strain evidence="1 2">Mt.St.Helens-9</strain>
    </source>
</reference>
<evidence type="ECO:0000313" key="1">
    <source>
        <dbReference type="EMBL" id="KTD64793.1"/>
    </source>
</evidence>
<dbReference type="RefSeq" id="WP_133141156.1">
    <property type="nucleotide sequence ID" value="NZ_CAAAII010000003.1"/>
</dbReference>
<comment type="caution">
    <text evidence="1">The sequence shown here is derived from an EMBL/GenBank/DDBJ whole genome shotgun (WGS) entry which is preliminary data.</text>
</comment>
<gene>
    <name evidence="1" type="ORF">Lspi_0960</name>
</gene>
<dbReference type="PATRIC" id="fig|452.5.peg.1051"/>